<gene>
    <name evidence="6" type="ORF">H3L94_00540</name>
</gene>
<dbReference type="SUPFAM" id="SSF64383">
    <property type="entry name" value="Cell-division protein ZipA, C-terminal domain"/>
    <property type="match status" value="1"/>
</dbReference>
<dbReference type="EMBL" id="CP059567">
    <property type="protein sequence ID" value="QMT40593.1"/>
    <property type="molecule type" value="Genomic_DNA"/>
</dbReference>
<dbReference type="AlphaFoldDB" id="A0A7D7T5N3"/>
<feature type="transmembrane region" description="Helical" evidence="4">
    <location>
        <begin position="6"/>
        <end position="26"/>
    </location>
</feature>
<reference evidence="6 7" key="1">
    <citation type="submission" date="2020-07" db="EMBL/GenBank/DDBJ databases">
        <title>Genomic diversity of species in the Neisseriaceae family.</title>
        <authorList>
            <person name="Vincent A.T."/>
            <person name="Bernet E."/>
            <person name="Veyrier F.J."/>
        </authorList>
    </citation>
    <scope>NUCLEOTIDE SEQUENCE [LARGE SCALE GENOMIC DNA]</scope>
    <source>
        <strain evidence="6 7">DSM 22244</strain>
    </source>
</reference>
<dbReference type="InterPro" id="IPR036765">
    <property type="entry name" value="ZipA_FtsZ-bd_C_sf"/>
</dbReference>
<comment type="function">
    <text evidence="1">Essential cell division protein that stabilizes the FtsZ protofilaments by cross-linking them and that serves as a cytoplasmic membrane anchor for the Z ring. Also required for the recruitment to the septal ring of downstream cell division proteins.</text>
</comment>
<keyword evidence="1 6" id="KW-0132">Cell division</keyword>
<dbReference type="GO" id="GO:0005886">
    <property type="term" value="C:plasma membrane"/>
    <property type="evidence" value="ECO:0007669"/>
    <property type="project" value="UniProtKB-SubCell"/>
</dbReference>
<evidence type="ECO:0000313" key="7">
    <source>
        <dbReference type="Proteomes" id="UP000514752"/>
    </source>
</evidence>
<keyword evidence="1" id="KW-0131">Cell cycle</keyword>
<feature type="domain" description="ZipA C-terminal FtsZ-binding" evidence="5">
    <location>
        <begin position="279"/>
        <end position="403"/>
    </location>
</feature>
<feature type="compositionally biased region" description="Basic and acidic residues" evidence="3">
    <location>
        <begin position="50"/>
        <end position="59"/>
    </location>
</feature>
<evidence type="ECO:0000256" key="4">
    <source>
        <dbReference type="SAM" id="Phobius"/>
    </source>
</evidence>
<dbReference type="SMART" id="SM00771">
    <property type="entry name" value="ZipA_C"/>
    <property type="match status" value="1"/>
</dbReference>
<accession>A0A7D7T5N3</accession>
<comment type="similarity">
    <text evidence="1">Belongs to the ZipA family.</text>
</comment>
<sequence>MSQNTLLLIAILIFAPIFGVLLYNTYQEKKYRDAVRAQFGHADKDALLESRTHSVRDGKTAANAPVAEETDAGQAAEPALLKPSFTRQTALSEADAAEDQTVLPPPAPAQADTPAEPVLQTAPAAAPPAFSFKKVPVAQPSQTQSAAKQKLLLDLHDLAKQELPWFDSRFDYLAYIALKEPQELHAMPRLSSSRRFRIAGCTMDDRFQIAEPIPSVYYQGFVIGLQAINRNGLASIAELEQFGEQANAFAEKMDGGLLLTDIDTFLSVARPLDDLCARVDQTIAIHLVSRNNISGVELRNAVERQGFELSHDGMFYLNNPKGEPLFAISTLDNSAFTSALLSSQNYRGFSMLFDAPHIPDGEKNFNRFMDIAVKLSSMLGLDLVNDKLEELSTQWLKEVRRYVVERQDEMKQVGIEPGGELAQRLFS</sequence>
<keyword evidence="2 4" id="KW-0472">Membrane</keyword>
<evidence type="ECO:0000313" key="6">
    <source>
        <dbReference type="EMBL" id="QMT40593.1"/>
    </source>
</evidence>
<organism evidence="6 7">
    <name type="scientific">Neisseria shayeganii</name>
    <dbReference type="NCBI Taxonomy" id="607712"/>
    <lineage>
        <taxon>Bacteria</taxon>
        <taxon>Pseudomonadati</taxon>
        <taxon>Pseudomonadota</taxon>
        <taxon>Betaproteobacteria</taxon>
        <taxon>Neisseriales</taxon>
        <taxon>Neisseriaceae</taxon>
        <taxon>Neisseria</taxon>
    </lineage>
</organism>
<dbReference type="RefSeq" id="WP_182122235.1">
    <property type="nucleotide sequence ID" value="NZ_CP059567.1"/>
</dbReference>
<evidence type="ECO:0000256" key="3">
    <source>
        <dbReference type="SAM" id="MobiDB-lite"/>
    </source>
</evidence>
<dbReference type="GO" id="GO:0090529">
    <property type="term" value="P:cell septum assembly"/>
    <property type="evidence" value="ECO:0007669"/>
    <property type="project" value="InterPro"/>
</dbReference>
<comment type="subcellular location">
    <subcellularLocation>
        <location evidence="2">Cell inner membrane</location>
        <topology evidence="2">Single-pass type I membrane protein</topology>
    </subcellularLocation>
</comment>
<evidence type="ECO:0000259" key="5">
    <source>
        <dbReference type="SMART" id="SM00771"/>
    </source>
</evidence>
<keyword evidence="2 4" id="KW-0812">Transmembrane</keyword>
<keyword evidence="2" id="KW-1003">Cell membrane</keyword>
<evidence type="ECO:0000256" key="2">
    <source>
        <dbReference type="RuleBase" id="RU003613"/>
    </source>
</evidence>
<evidence type="ECO:0000256" key="1">
    <source>
        <dbReference type="RuleBase" id="RU003612"/>
    </source>
</evidence>
<dbReference type="InterPro" id="IPR007449">
    <property type="entry name" value="ZipA_FtsZ-bd_C"/>
</dbReference>
<keyword evidence="4" id="KW-1133">Transmembrane helix</keyword>
<protein>
    <recommendedName>
        <fullName evidence="1">Cell division protein ZipA</fullName>
    </recommendedName>
</protein>
<name>A0A7D7T5N3_9NEIS</name>
<dbReference type="KEGG" id="nsg:H3L94_00540"/>
<feature type="region of interest" description="Disordered" evidence="3">
    <location>
        <begin position="50"/>
        <end position="114"/>
    </location>
</feature>
<keyword evidence="2" id="KW-0997">Cell inner membrane</keyword>
<dbReference type="Pfam" id="PF04354">
    <property type="entry name" value="ZipA_C"/>
    <property type="match status" value="1"/>
</dbReference>
<dbReference type="Gene3D" id="3.30.1400.10">
    <property type="entry name" value="ZipA, C-terminal FtsZ-binding domain"/>
    <property type="match status" value="1"/>
</dbReference>
<dbReference type="Proteomes" id="UP000514752">
    <property type="component" value="Chromosome"/>
</dbReference>
<proteinExistence type="inferred from homology"/>